<evidence type="ECO:0000256" key="4">
    <source>
        <dbReference type="ARBA" id="ARBA00022840"/>
    </source>
</evidence>
<dbReference type="GO" id="GO:0005524">
    <property type="term" value="F:ATP binding"/>
    <property type="evidence" value="ECO:0007669"/>
    <property type="project" value="UniProtKB-KW"/>
</dbReference>
<reference evidence="6 7" key="1">
    <citation type="submission" date="2024-06" db="EMBL/GenBank/DDBJ databases">
        <authorList>
            <person name="Tuo L."/>
        </authorList>
    </citation>
    <scope>NUCLEOTIDE SEQUENCE [LARGE SCALE GENOMIC DNA]</scope>
    <source>
        <strain evidence="6 7">ZMM04-5</strain>
    </source>
</reference>
<evidence type="ECO:0000313" key="6">
    <source>
        <dbReference type="EMBL" id="MEW9808671.1"/>
    </source>
</evidence>
<name>A0ABV3R5R3_9HYPH</name>
<dbReference type="SUPFAM" id="SSF52540">
    <property type="entry name" value="P-loop containing nucleoside triphosphate hydrolases"/>
    <property type="match status" value="1"/>
</dbReference>
<dbReference type="Pfam" id="PF00005">
    <property type="entry name" value="ABC_tran"/>
    <property type="match status" value="1"/>
</dbReference>
<dbReference type="CDD" id="cd03293">
    <property type="entry name" value="ABC_NrtD_SsuB_transporters"/>
    <property type="match status" value="1"/>
</dbReference>
<accession>A0ABV3R5R3</accession>
<dbReference type="PANTHER" id="PTHR42788">
    <property type="entry name" value="TAURINE IMPORT ATP-BINDING PROTEIN-RELATED"/>
    <property type="match status" value="1"/>
</dbReference>
<organism evidence="6 7">
    <name type="scientific">Mesorhizobium marinum</name>
    <dbReference type="NCBI Taxonomy" id="3228790"/>
    <lineage>
        <taxon>Bacteria</taxon>
        <taxon>Pseudomonadati</taxon>
        <taxon>Pseudomonadota</taxon>
        <taxon>Alphaproteobacteria</taxon>
        <taxon>Hyphomicrobiales</taxon>
        <taxon>Phyllobacteriaceae</taxon>
        <taxon>Mesorhizobium</taxon>
    </lineage>
</organism>
<dbReference type="InterPro" id="IPR003439">
    <property type="entry name" value="ABC_transporter-like_ATP-bd"/>
</dbReference>
<comment type="caution">
    <text evidence="6">The sequence shown here is derived from an EMBL/GenBank/DDBJ whole genome shotgun (WGS) entry which is preliminary data.</text>
</comment>
<evidence type="ECO:0000259" key="5">
    <source>
        <dbReference type="PROSITE" id="PS50893"/>
    </source>
</evidence>
<dbReference type="InterPro" id="IPR050166">
    <property type="entry name" value="ABC_transporter_ATP-bind"/>
</dbReference>
<dbReference type="InterPro" id="IPR027417">
    <property type="entry name" value="P-loop_NTPase"/>
</dbReference>
<evidence type="ECO:0000256" key="3">
    <source>
        <dbReference type="ARBA" id="ARBA00022741"/>
    </source>
</evidence>
<protein>
    <submittedName>
        <fullName evidence="6">ABC transporter ATP-binding protein</fullName>
    </submittedName>
</protein>
<evidence type="ECO:0000256" key="1">
    <source>
        <dbReference type="ARBA" id="ARBA00005417"/>
    </source>
</evidence>
<proteinExistence type="inferred from homology"/>
<keyword evidence="4 6" id="KW-0067">ATP-binding</keyword>
<evidence type="ECO:0000313" key="7">
    <source>
        <dbReference type="Proteomes" id="UP001556196"/>
    </source>
</evidence>
<dbReference type="PROSITE" id="PS00211">
    <property type="entry name" value="ABC_TRANSPORTER_1"/>
    <property type="match status" value="1"/>
</dbReference>
<comment type="similarity">
    <text evidence="1">Belongs to the ABC transporter superfamily.</text>
</comment>
<evidence type="ECO:0000256" key="2">
    <source>
        <dbReference type="ARBA" id="ARBA00022448"/>
    </source>
</evidence>
<feature type="domain" description="ABC transporter" evidence="5">
    <location>
        <begin position="23"/>
        <end position="254"/>
    </location>
</feature>
<dbReference type="Gene3D" id="3.40.50.300">
    <property type="entry name" value="P-loop containing nucleotide triphosphate hydrolases"/>
    <property type="match status" value="1"/>
</dbReference>
<dbReference type="InterPro" id="IPR003593">
    <property type="entry name" value="AAA+_ATPase"/>
</dbReference>
<keyword evidence="7" id="KW-1185">Reference proteome</keyword>
<keyword evidence="2" id="KW-0813">Transport</keyword>
<gene>
    <name evidence="6" type="ORF">ABUE31_21990</name>
</gene>
<dbReference type="PROSITE" id="PS50893">
    <property type="entry name" value="ABC_TRANSPORTER_2"/>
    <property type="match status" value="1"/>
</dbReference>
<keyword evidence="3" id="KW-0547">Nucleotide-binding</keyword>
<dbReference type="RefSeq" id="WP_367725909.1">
    <property type="nucleotide sequence ID" value="NZ_JBFOCI010000010.1"/>
</dbReference>
<dbReference type="PANTHER" id="PTHR42788:SF13">
    <property type="entry name" value="ALIPHATIC SULFONATES IMPORT ATP-BINDING PROTEIN SSUB"/>
    <property type="match status" value="1"/>
</dbReference>
<dbReference type="Proteomes" id="UP001556196">
    <property type="component" value="Unassembled WGS sequence"/>
</dbReference>
<dbReference type="InterPro" id="IPR017871">
    <property type="entry name" value="ABC_transporter-like_CS"/>
</dbReference>
<dbReference type="SMART" id="SM00382">
    <property type="entry name" value="AAA"/>
    <property type="match status" value="1"/>
</dbReference>
<dbReference type="EMBL" id="JBFOCI010000010">
    <property type="protein sequence ID" value="MEW9808671.1"/>
    <property type="molecule type" value="Genomic_DNA"/>
</dbReference>
<sequence>MTMAVSRNTGQAEPVASPTRPVYEISRLSKTYARNELVALQGVDLSLYKGEFVSVVGSSGCGKSTLLKIMAGLLPPTTGRVMLEGKPVMGPRPDIGMMFQQATLLPWKTTVENIVLPIEIRNGKAAAKAATGRARELLQLVGLGDFGNVYPGELSGGMAQRAAICRMLVADPAVLLLDEPFSALDELTRDFMNMELQRICMERQATAFLVTHSLAEAVILSDRILVMKPRPGRVVEEVPVELPRPRTLEMINTPRFGEIVAHIRDLLGKETFG</sequence>